<accession>A0A3M7RXG5</accession>
<comment type="caution">
    <text evidence="2">The sequence shown here is derived from an EMBL/GenBank/DDBJ whole genome shotgun (WGS) entry which is preliminary data.</text>
</comment>
<gene>
    <name evidence="2" type="ORF">BpHYR1_052127</name>
</gene>
<reference evidence="2 3" key="1">
    <citation type="journal article" date="2018" name="Sci. Rep.">
        <title>Genomic signatures of local adaptation to the degree of environmental predictability in rotifers.</title>
        <authorList>
            <person name="Franch-Gras L."/>
            <person name="Hahn C."/>
            <person name="Garcia-Roger E.M."/>
            <person name="Carmona M.J."/>
            <person name="Serra M."/>
            <person name="Gomez A."/>
        </authorList>
    </citation>
    <scope>NUCLEOTIDE SEQUENCE [LARGE SCALE GENOMIC DNA]</scope>
    <source>
        <strain evidence="2">HYR1</strain>
    </source>
</reference>
<sequence>MPFVIFHFKYFLFISLFTIQTQNMKFLGFCRIHDPNSRLSYRKNIPVSSSPHSDSQNEPRSLNKQIFGFNKYLIQNLNFALDQNSRNQPHLSLNFENLIEQSFLFLINRIISTLLNITRKLAKLGGNIFFHVEQIFEKALKIFINKSLRQTKQFNFYKVLKLVLQNVLAISVIIPQFDFNDFPIDAIQTSSFANLSFSHLKNHSKYFWILVPKVKIFKLGD</sequence>
<evidence type="ECO:0000313" key="2">
    <source>
        <dbReference type="EMBL" id="RNA28140.1"/>
    </source>
</evidence>
<dbReference type="EMBL" id="REGN01002429">
    <property type="protein sequence ID" value="RNA28140.1"/>
    <property type="molecule type" value="Genomic_DNA"/>
</dbReference>
<name>A0A3M7RXG5_BRAPC</name>
<protein>
    <recommendedName>
        <fullName evidence="4">Transmembrane protein</fullName>
    </recommendedName>
</protein>
<feature type="signal peptide" evidence="1">
    <location>
        <begin position="1"/>
        <end position="21"/>
    </location>
</feature>
<evidence type="ECO:0000313" key="3">
    <source>
        <dbReference type="Proteomes" id="UP000276133"/>
    </source>
</evidence>
<evidence type="ECO:0008006" key="4">
    <source>
        <dbReference type="Google" id="ProtNLM"/>
    </source>
</evidence>
<dbReference type="Proteomes" id="UP000276133">
    <property type="component" value="Unassembled WGS sequence"/>
</dbReference>
<proteinExistence type="predicted"/>
<evidence type="ECO:0000256" key="1">
    <source>
        <dbReference type="SAM" id="SignalP"/>
    </source>
</evidence>
<keyword evidence="3" id="KW-1185">Reference proteome</keyword>
<feature type="chain" id="PRO_5017960024" description="Transmembrane protein" evidence="1">
    <location>
        <begin position="22"/>
        <end position="221"/>
    </location>
</feature>
<keyword evidence="1" id="KW-0732">Signal</keyword>
<dbReference type="AlphaFoldDB" id="A0A3M7RXG5"/>
<organism evidence="2 3">
    <name type="scientific">Brachionus plicatilis</name>
    <name type="common">Marine rotifer</name>
    <name type="synonym">Brachionus muelleri</name>
    <dbReference type="NCBI Taxonomy" id="10195"/>
    <lineage>
        <taxon>Eukaryota</taxon>
        <taxon>Metazoa</taxon>
        <taxon>Spiralia</taxon>
        <taxon>Gnathifera</taxon>
        <taxon>Rotifera</taxon>
        <taxon>Eurotatoria</taxon>
        <taxon>Monogononta</taxon>
        <taxon>Pseudotrocha</taxon>
        <taxon>Ploima</taxon>
        <taxon>Brachionidae</taxon>
        <taxon>Brachionus</taxon>
    </lineage>
</organism>